<comment type="subunit">
    <text evidence="2">Monomer.</text>
</comment>
<feature type="signal peptide" evidence="4">
    <location>
        <begin position="1"/>
        <end position="24"/>
    </location>
</feature>
<evidence type="ECO:0000313" key="7">
    <source>
        <dbReference type="EMBL" id="MDA6071259.1"/>
    </source>
</evidence>
<gene>
    <name evidence="7" type="ORF">NJT12_16700</name>
</gene>
<dbReference type="Proteomes" id="UP001212170">
    <property type="component" value="Unassembled WGS sequence"/>
</dbReference>
<evidence type="ECO:0000256" key="1">
    <source>
        <dbReference type="ARBA" id="ARBA00001913"/>
    </source>
</evidence>
<organism evidence="7 8">
    <name type="scientific">Flavobacterium azizsancarii</name>
    <dbReference type="NCBI Taxonomy" id="2961580"/>
    <lineage>
        <taxon>Bacteria</taxon>
        <taxon>Pseudomonadati</taxon>
        <taxon>Bacteroidota</taxon>
        <taxon>Flavobacteriia</taxon>
        <taxon>Flavobacteriales</taxon>
        <taxon>Flavobacteriaceae</taxon>
        <taxon>Flavobacterium</taxon>
    </lineage>
</organism>
<accession>A0ABT4WGM6</accession>
<dbReference type="GO" id="GO:0016798">
    <property type="term" value="F:hydrolase activity, acting on glycosyl bonds"/>
    <property type="evidence" value="ECO:0007669"/>
    <property type="project" value="UniProtKB-KW"/>
</dbReference>
<dbReference type="Gene3D" id="3.30.2080.10">
    <property type="entry name" value="GH92 mannosidase domain"/>
    <property type="match status" value="1"/>
</dbReference>
<dbReference type="InterPro" id="IPR050883">
    <property type="entry name" value="PNGase"/>
</dbReference>
<dbReference type="Pfam" id="PF17678">
    <property type="entry name" value="Glyco_hydro_92N"/>
    <property type="match status" value="1"/>
</dbReference>
<comment type="cofactor">
    <cofactor evidence="1">
        <name>Ca(2+)</name>
        <dbReference type="ChEBI" id="CHEBI:29108"/>
    </cofactor>
</comment>
<dbReference type="InterPro" id="IPR005887">
    <property type="entry name" value="GH92_a_mannosidase_put"/>
</dbReference>
<proteinExistence type="predicted"/>
<dbReference type="InterPro" id="IPR041371">
    <property type="entry name" value="GH92_N"/>
</dbReference>
<keyword evidence="8" id="KW-1185">Reference proteome</keyword>
<dbReference type="InterPro" id="IPR014718">
    <property type="entry name" value="GH-type_carb-bd"/>
</dbReference>
<dbReference type="PANTHER" id="PTHR12143:SF39">
    <property type="entry name" value="SECRETED PROTEIN"/>
    <property type="match status" value="1"/>
</dbReference>
<dbReference type="EMBL" id="JAMZNK010000031">
    <property type="protein sequence ID" value="MDA6071259.1"/>
    <property type="molecule type" value="Genomic_DNA"/>
</dbReference>
<keyword evidence="7" id="KW-0378">Hydrolase</keyword>
<evidence type="ECO:0000313" key="8">
    <source>
        <dbReference type="Proteomes" id="UP001212170"/>
    </source>
</evidence>
<dbReference type="Gene3D" id="2.70.98.10">
    <property type="match status" value="1"/>
</dbReference>
<evidence type="ECO:0000259" key="5">
    <source>
        <dbReference type="Pfam" id="PF07971"/>
    </source>
</evidence>
<evidence type="ECO:0000256" key="3">
    <source>
        <dbReference type="ARBA" id="ARBA00022837"/>
    </source>
</evidence>
<evidence type="ECO:0000259" key="6">
    <source>
        <dbReference type="Pfam" id="PF17678"/>
    </source>
</evidence>
<keyword evidence="3" id="KW-0106">Calcium</keyword>
<keyword evidence="4" id="KW-0732">Signal</keyword>
<name>A0ABT4WGM6_9FLAO</name>
<comment type="caution">
    <text evidence="7">The sequence shown here is derived from an EMBL/GenBank/DDBJ whole genome shotgun (WGS) entry which is preliminary data.</text>
</comment>
<dbReference type="InterPro" id="IPR008928">
    <property type="entry name" value="6-hairpin_glycosidase_sf"/>
</dbReference>
<dbReference type="InterPro" id="IPR012939">
    <property type="entry name" value="Glyco_hydro_92"/>
</dbReference>
<protein>
    <submittedName>
        <fullName evidence="7">GH92 family glycosyl hydrolase</fullName>
        <ecNumber evidence="7">3.2.1.-</ecNumber>
    </submittedName>
</protein>
<reference evidence="7 8" key="1">
    <citation type="journal article" date="2023" name="Chemosphere">
        <title>Whole genome analysis of Flavobacterium aziz-sancarii sp. nov., isolated from Ardley Island (Antarctica), revealed a rich resistome and bioremediation potential.</title>
        <authorList>
            <person name="Otur C."/>
            <person name="Okay S."/>
            <person name="Kurt-Kizildogan A."/>
        </authorList>
    </citation>
    <scope>NUCLEOTIDE SEQUENCE [LARGE SCALE GENOMIC DNA]</scope>
    <source>
        <strain evidence="7 8">AC</strain>
    </source>
</reference>
<dbReference type="Gene3D" id="1.20.1050.60">
    <property type="entry name" value="alpha-1,2-mannosidase"/>
    <property type="match status" value="1"/>
</dbReference>
<feature type="domain" description="Glycosyl hydrolase family 92" evidence="5">
    <location>
        <begin position="303"/>
        <end position="767"/>
    </location>
</feature>
<dbReference type="PANTHER" id="PTHR12143">
    <property type="entry name" value="PEPTIDE N-GLYCANASE PNGASE -RELATED"/>
    <property type="match status" value="1"/>
</dbReference>
<sequence length="775" mass="88178">MNRINCKSFLFGLSFLMFGYGANAQKKTIGKRNLIQYVDPMIGTAKMGHTYPGATVPFGSVQLSPETDTIAYSLNGKYNGDVYKFCAGYQYEDKTIVGFSHTHFSGTGHSDLGDFLIMPTTGKLQLNPGVASKPLSGYRSAFSHTTEKAEPAYYSVFLEDHKIKAELTATTRVGMHQYTFPKSDEAHIILDLTSGIYNYDKKNVWTFVRVENDTLITGYRQTNGWARTRTVYFAMSFSKPIKSYGQAPLEKSVYKGFWGRFDQTKNFPEMAGQNLKLFFDFNTEEGEKIKIKMALSPVSSAGALENMKKEVPGWDFEKVKKQSQEVWNNELNKIQIETIQKEDLVNFYTSMYHAFLGPTEYMDLDGNYKGLDMNVHKAENFKNYTSYSLWDTYRALHPLFNLVQPARNSDMISSMLAHSDQSVHKMLPIWSHYANENWCMIGYHSVSVIADAIVKGNGNFDREKALQACVNTAKVPYYDGLEYYMKMGYVPEDKNGSSVSKTLEYAYDDWAIAQAAKKLGKTDVYNEFIERSKNYKNVYDSKTGFMRPKLNDGTFKKEFDPLDTHGQGFIEGNSWNYSLYVPQDPTEMIKMMGGNDKFNVRLDSLFSMHLPDKYFENTEDITREGIIGNYVHGNEPSHHVVYLYNWTNSPWKAQDKIRMILKKMYRNGADGLGGNDDFGQMSAWYIFSSLGFYPVAPGSDEYALGSPLVKKAVFNLDNGKTFEVETVNQSDKNVFVSKVLLNGKQLDKPFLKHADVINGGKITFYMSAKPNKKNY</sequence>
<feature type="chain" id="PRO_5046940898" evidence="4">
    <location>
        <begin position="25"/>
        <end position="775"/>
    </location>
</feature>
<feature type="domain" description="Glycosyl hydrolase family 92 N-terminal" evidence="6">
    <location>
        <begin position="37"/>
        <end position="296"/>
    </location>
</feature>
<dbReference type="EC" id="3.2.1.-" evidence="7"/>
<dbReference type="RefSeq" id="WP_271337075.1">
    <property type="nucleotide sequence ID" value="NZ_JAMZNK010000031.1"/>
</dbReference>
<dbReference type="NCBIfam" id="TIGR01180">
    <property type="entry name" value="aman2_put"/>
    <property type="match status" value="1"/>
</dbReference>
<evidence type="ECO:0000256" key="2">
    <source>
        <dbReference type="ARBA" id="ARBA00011245"/>
    </source>
</evidence>
<dbReference type="Gene3D" id="1.20.1610.10">
    <property type="entry name" value="alpha-1,2-mannosidases domains"/>
    <property type="match status" value="1"/>
</dbReference>
<evidence type="ECO:0000256" key="4">
    <source>
        <dbReference type="SAM" id="SignalP"/>
    </source>
</evidence>
<dbReference type="SUPFAM" id="SSF48208">
    <property type="entry name" value="Six-hairpin glycosidases"/>
    <property type="match status" value="1"/>
</dbReference>
<dbReference type="Pfam" id="PF07971">
    <property type="entry name" value="Glyco_hydro_92"/>
    <property type="match status" value="1"/>
</dbReference>
<keyword evidence="7" id="KW-0326">Glycosidase</keyword>